<proteinExistence type="predicted"/>
<gene>
    <name evidence="2" type="ORF">KY290_013635</name>
</gene>
<evidence type="ECO:0000256" key="1">
    <source>
        <dbReference type="SAM" id="MobiDB-lite"/>
    </source>
</evidence>
<feature type="region of interest" description="Disordered" evidence="1">
    <location>
        <begin position="1"/>
        <end position="50"/>
    </location>
</feature>
<protein>
    <submittedName>
        <fullName evidence="2">Uncharacterized protein</fullName>
    </submittedName>
</protein>
<evidence type="ECO:0000313" key="3">
    <source>
        <dbReference type="Proteomes" id="UP000826656"/>
    </source>
</evidence>
<dbReference type="EMBL" id="JAIVGD010000011">
    <property type="protein sequence ID" value="KAH0769654.1"/>
    <property type="molecule type" value="Genomic_DNA"/>
</dbReference>
<feature type="compositionally biased region" description="Basic and acidic residues" evidence="1">
    <location>
        <begin position="1"/>
        <end position="20"/>
    </location>
</feature>
<feature type="compositionally biased region" description="Basic and acidic residues" evidence="1">
    <location>
        <begin position="31"/>
        <end position="43"/>
    </location>
</feature>
<dbReference type="Proteomes" id="UP000826656">
    <property type="component" value="Unassembled WGS sequence"/>
</dbReference>
<reference evidence="2 3" key="1">
    <citation type="journal article" date="2021" name="bioRxiv">
        <title>Chromosome-scale and haplotype-resolved genome assembly of a tetraploid potato cultivar.</title>
        <authorList>
            <person name="Sun H."/>
            <person name="Jiao W.-B."/>
            <person name="Krause K."/>
            <person name="Campoy J.A."/>
            <person name="Goel M."/>
            <person name="Folz-Donahue K."/>
            <person name="Kukat C."/>
            <person name="Huettel B."/>
            <person name="Schneeberger K."/>
        </authorList>
    </citation>
    <scope>NUCLEOTIDE SEQUENCE [LARGE SCALE GENOMIC DNA]</scope>
    <source>
        <strain evidence="2">SolTubOtavaFocal</strain>
        <tissue evidence="2">Leaves</tissue>
    </source>
</reference>
<accession>A0ABQ7VMC2</accession>
<sequence length="66" mass="7563">MPEQSTHTDDSHEDTTRDIGGDPSSNIVTEVDGKIRPQLDERRKSARTSRPPIWLTKAKYMYKDCT</sequence>
<comment type="caution">
    <text evidence="2">The sequence shown here is derived from an EMBL/GenBank/DDBJ whole genome shotgun (WGS) entry which is preliminary data.</text>
</comment>
<keyword evidence="3" id="KW-1185">Reference proteome</keyword>
<name>A0ABQ7VMC2_SOLTU</name>
<organism evidence="2 3">
    <name type="scientific">Solanum tuberosum</name>
    <name type="common">Potato</name>
    <dbReference type="NCBI Taxonomy" id="4113"/>
    <lineage>
        <taxon>Eukaryota</taxon>
        <taxon>Viridiplantae</taxon>
        <taxon>Streptophyta</taxon>
        <taxon>Embryophyta</taxon>
        <taxon>Tracheophyta</taxon>
        <taxon>Spermatophyta</taxon>
        <taxon>Magnoliopsida</taxon>
        <taxon>eudicotyledons</taxon>
        <taxon>Gunneridae</taxon>
        <taxon>Pentapetalae</taxon>
        <taxon>asterids</taxon>
        <taxon>lamiids</taxon>
        <taxon>Solanales</taxon>
        <taxon>Solanaceae</taxon>
        <taxon>Solanoideae</taxon>
        <taxon>Solaneae</taxon>
        <taxon>Solanum</taxon>
    </lineage>
</organism>
<evidence type="ECO:0000313" key="2">
    <source>
        <dbReference type="EMBL" id="KAH0769654.1"/>
    </source>
</evidence>